<evidence type="ECO:0000313" key="2">
    <source>
        <dbReference type="Proteomes" id="UP001145050"/>
    </source>
</evidence>
<keyword evidence="2" id="KW-1185">Reference proteome</keyword>
<dbReference type="PROSITE" id="PS00141">
    <property type="entry name" value="ASP_PROTEASE"/>
    <property type="match status" value="1"/>
</dbReference>
<keyword evidence="1" id="KW-0378">Hydrolase</keyword>
<name>A0A9X3WW54_9BACI</name>
<dbReference type="GO" id="GO:0006508">
    <property type="term" value="P:proteolysis"/>
    <property type="evidence" value="ECO:0007669"/>
    <property type="project" value="UniProtKB-KW"/>
</dbReference>
<dbReference type="InterPro" id="IPR001969">
    <property type="entry name" value="Aspartic_peptidase_AS"/>
</dbReference>
<gene>
    <name evidence="1" type="ORF">NC797_11900</name>
</gene>
<dbReference type="Pfam" id="PF13650">
    <property type="entry name" value="Asp_protease_2"/>
    <property type="match status" value="1"/>
</dbReference>
<dbReference type="CDD" id="cd05483">
    <property type="entry name" value="retropepsin_like_bacteria"/>
    <property type="match status" value="1"/>
</dbReference>
<dbReference type="AlphaFoldDB" id="A0A9X3WW54"/>
<reference evidence="1" key="1">
    <citation type="submission" date="2022-06" db="EMBL/GenBank/DDBJ databases">
        <title>Aquibacillus sp. a new bacterium isolated from soil saline samples.</title>
        <authorList>
            <person name="Galisteo C."/>
            <person name="De La Haba R."/>
            <person name="Sanchez-Porro C."/>
            <person name="Ventosa A."/>
        </authorList>
    </citation>
    <scope>NUCLEOTIDE SEQUENCE</scope>
    <source>
        <strain evidence="1">3ASR75-11</strain>
    </source>
</reference>
<dbReference type="Proteomes" id="UP001145050">
    <property type="component" value="Unassembled WGS sequence"/>
</dbReference>
<protein>
    <submittedName>
        <fullName evidence="1">Retroviral-like aspartic protease family protein</fullName>
    </submittedName>
</protein>
<accession>A0A9X3WW54</accession>
<dbReference type="Gene3D" id="2.40.70.10">
    <property type="entry name" value="Acid Proteases"/>
    <property type="match status" value="1"/>
</dbReference>
<proteinExistence type="predicted"/>
<dbReference type="GO" id="GO:0004190">
    <property type="term" value="F:aspartic-type endopeptidase activity"/>
    <property type="evidence" value="ECO:0007669"/>
    <property type="project" value="InterPro"/>
</dbReference>
<dbReference type="InterPro" id="IPR034122">
    <property type="entry name" value="Retropepsin-like_bacterial"/>
</dbReference>
<dbReference type="RefSeq" id="WP_272437011.1">
    <property type="nucleotide sequence ID" value="NZ_JAMQKB010000012.1"/>
</dbReference>
<evidence type="ECO:0000313" key="1">
    <source>
        <dbReference type="EMBL" id="MDC3425206.1"/>
    </source>
</evidence>
<dbReference type="InterPro" id="IPR021109">
    <property type="entry name" value="Peptidase_aspartic_dom_sf"/>
</dbReference>
<dbReference type="SUPFAM" id="SSF50630">
    <property type="entry name" value="Acid proteases"/>
    <property type="match status" value="1"/>
</dbReference>
<comment type="caution">
    <text evidence="1">The sequence shown here is derived from an EMBL/GenBank/DDBJ whole genome shotgun (WGS) entry which is preliminary data.</text>
</comment>
<sequence length="126" mass="14141">MKIKHKYGLLLVDITLTFNGKSKVIENMVVDTGAARTLISQDIVEDIGLQVELQDRIVTYFGVGGKEHAFRKQVGQIQISDFMVQKVEVDFNDFGYDDINGLLGLDLLMKAGFNIDLLNLEMNMNS</sequence>
<dbReference type="EMBL" id="JAMQKB010000012">
    <property type="protein sequence ID" value="MDC3425206.1"/>
    <property type="molecule type" value="Genomic_DNA"/>
</dbReference>
<organism evidence="1 2">
    <name type="scientific">Terrihalobacillus insolitus</name>
    <dbReference type="NCBI Taxonomy" id="2950438"/>
    <lineage>
        <taxon>Bacteria</taxon>
        <taxon>Bacillati</taxon>
        <taxon>Bacillota</taxon>
        <taxon>Bacilli</taxon>
        <taxon>Bacillales</taxon>
        <taxon>Bacillaceae</taxon>
        <taxon>Terrihalobacillus</taxon>
    </lineage>
</organism>
<keyword evidence="1" id="KW-0645">Protease</keyword>